<dbReference type="CDD" id="cd14855">
    <property type="entry name" value="TRAPPC1_MUM2"/>
    <property type="match status" value="1"/>
</dbReference>
<dbReference type="GO" id="GO:0005794">
    <property type="term" value="C:Golgi apparatus"/>
    <property type="evidence" value="ECO:0007669"/>
    <property type="project" value="UniProtKB-SubCell"/>
</dbReference>
<keyword evidence="3 6" id="KW-0931">ER-Golgi transport</keyword>
<gene>
    <name evidence="7" type="ORF">AMAG_06810</name>
</gene>
<evidence type="ECO:0000256" key="6">
    <source>
        <dbReference type="RuleBase" id="RU366065"/>
    </source>
</evidence>
<dbReference type="AlphaFoldDB" id="A0A0L0SFB2"/>
<evidence type="ECO:0000256" key="5">
    <source>
        <dbReference type="ARBA" id="ARBA00038167"/>
    </source>
</evidence>
<keyword evidence="8" id="KW-1185">Reference proteome</keyword>
<evidence type="ECO:0000313" key="7">
    <source>
        <dbReference type="EMBL" id="KNE61055.1"/>
    </source>
</evidence>
<dbReference type="GO" id="GO:0005783">
    <property type="term" value="C:endoplasmic reticulum"/>
    <property type="evidence" value="ECO:0007669"/>
    <property type="project" value="UniProtKB-SubCell"/>
</dbReference>
<reference evidence="8" key="2">
    <citation type="submission" date="2009-11" db="EMBL/GenBank/DDBJ databases">
        <title>The Genome Sequence of Allomyces macrogynus strain ATCC 38327.</title>
        <authorList>
            <consortium name="The Broad Institute Genome Sequencing Platform"/>
            <person name="Russ C."/>
            <person name="Cuomo C."/>
            <person name="Shea T."/>
            <person name="Young S.K."/>
            <person name="Zeng Q."/>
            <person name="Koehrsen M."/>
            <person name="Haas B."/>
            <person name="Borodovsky M."/>
            <person name="Guigo R."/>
            <person name="Alvarado L."/>
            <person name="Berlin A."/>
            <person name="Borenstein D."/>
            <person name="Chen Z."/>
            <person name="Engels R."/>
            <person name="Freedman E."/>
            <person name="Gellesch M."/>
            <person name="Goldberg J."/>
            <person name="Griggs A."/>
            <person name="Gujja S."/>
            <person name="Heiman D."/>
            <person name="Hepburn T."/>
            <person name="Howarth C."/>
            <person name="Jen D."/>
            <person name="Larson L."/>
            <person name="Lewis B."/>
            <person name="Mehta T."/>
            <person name="Park D."/>
            <person name="Pearson M."/>
            <person name="Roberts A."/>
            <person name="Saif S."/>
            <person name="Shenoy N."/>
            <person name="Sisk P."/>
            <person name="Stolte C."/>
            <person name="Sykes S."/>
            <person name="Walk T."/>
            <person name="White J."/>
            <person name="Yandava C."/>
            <person name="Burger G."/>
            <person name="Gray M.W."/>
            <person name="Holland P.W.H."/>
            <person name="King N."/>
            <person name="Lang F.B.F."/>
            <person name="Roger A.J."/>
            <person name="Ruiz-Trillo I."/>
            <person name="Lander E."/>
            <person name="Nusbaum C."/>
        </authorList>
    </citation>
    <scope>NUCLEOTIDE SEQUENCE [LARGE SCALE GENOMIC DNA]</scope>
    <source>
        <strain evidence="8">ATCC 38327</strain>
    </source>
</reference>
<keyword evidence="2 6" id="KW-0256">Endoplasmic reticulum</keyword>
<dbReference type="STRING" id="578462.A0A0L0SFB2"/>
<dbReference type="SMART" id="SM01399">
    <property type="entry name" value="Sybindin"/>
    <property type="match status" value="1"/>
</dbReference>
<dbReference type="Pfam" id="PF04099">
    <property type="entry name" value="Sybindin"/>
    <property type="match status" value="1"/>
</dbReference>
<dbReference type="Proteomes" id="UP000054350">
    <property type="component" value="Unassembled WGS sequence"/>
</dbReference>
<dbReference type="eggNOG" id="KOG3368">
    <property type="taxonomic scope" value="Eukaryota"/>
</dbReference>
<dbReference type="InterPro" id="IPR011012">
    <property type="entry name" value="Longin-like_dom_sf"/>
</dbReference>
<sequence>MIYSIHIFDRHCDCIFRDQYLQGTALNVLDPDEHAKLVYGVIYSVRNLVAKLRHEPAADAPFLAYATSHYKLHYYETPTSLKFVLMTGPNVNTVAVRDILKSIYRDIYVEHVAKNPLAIVPTGSANTVPVLDVDGVPTAGPAPKPPKAVSPTGPPAAYITNVAFKAALDRLIRGLIQANAD</sequence>
<dbReference type="VEuPathDB" id="FungiDB:AMAG_06810"/>
<dbReference type="EMBL" id="GG745337">
    <property type="protein sequence ID" value="KNE61055.1"/>
    <property type="molecule type" value="Genomic_DNA"/>
</dbReference>
<evidence type="ECO:0000256" key="2">
    <source>
        <dbReference type="ARBA" id="ARBA00022824"/>
    </source>
</evidence>
<comment type="subcellular location">
    <subcellularLocation>
        <location evidence="6">Endoplasmic reticulum</location>
    </subcellularLocation>
    <subcellularLocation>
        <location evidence="6">Golgi apparatus</location>
        <location evidence="6">cis-Golgi network</location>
    </subcellularLocation>
</comment>
<evidence type="ECO:0000256" key="1">
    <source>
        <dbReference type="ARBA" id="ARBA00022448"/>
    </source>
</evidence>
<keyword evidence="1 6" id="KW-0813">Transport</keyword>
<proteinExistence type="inferred from homology"/>
<protein>
    <recommendedName>
        <fullName evidence="6">Trafficking protein particle complex subunit</fullName>
    </recommendedName>
</protein>
<evidence type="ECO:0000256" key="3">
    <source>
        <dbReference type="ARBA" id="ARBA00022892"/>
    </source>
</evidence>
<keyword evidence="4 6" id="KW-0333">Golgi apparatus</keyword>
<dbReference type="Gene3D" id="3.30.450.70">
    <property type="match status" value="1"/>
</dbReference>
<comment type="subunit">
    <text evidence="6">Part of the multisubunit transport protein particle (TRAPP) complex.</text>
</comment>
<name>A0A0L0SFB2_ALLM3</name>
<organism evidence="7 8">
    <name type="scientific">Allomyces macrogynus (strain ATCC 38327)</name>
    <name type="common">Allomyces javanicus var. macrogynus</name>
    <dbReference type="NCBI Taxonomy" id="578462"/>
    <lineage>
        <taxon>Eukaryota</taxon>
        <taxon>Fungi</taxon>
        <taxon>Fungi incertae sedis</taxon>
        <taxon>Blastocladiomycota</taxon>
        <taxon>Blastocladiomycetes</taxon>
        <taxon>Blastocladiales</taxon>
        <taxon>Blastocladiaceae</taxon>
        <taxon>Allomyces</taxon>
    </lineage>
</organism>
<dbReference type="PANTHER" id="PTHR23249:SF16">
    <property type="entry name" value="TRAFFICKING PROTEIN PARTICLE COMPLEX SUBUNIT 1"/>
    <property type="match status" value="1"/>
</dbReference>
<reference evidence="7 8" key="1">
    <citation type="submission" date="2009-11" db="EMBL/GenBank/DDBJ databases">
        <title>Annotation of Allomyces macrogynus ATCC 38327.</title>
        <authorList>
            <consortium name="The Broad Institute Genome Sequencing Platform"/>
            <person name="Russ C."/>
            <person name="Cuomo C."/>
            <person name="Burger G."/>
            <person name="Gray M.W."/>
            <person name="Holland P.W.H."/>
            <person name="King N."/>
            <person name="Lang F.B.F."/>
            <person name="Roger A.J."/>
            <person name="Ruiz-Trillo I."/>
            <person name="Young S.K."/>
            <person name="Zeng Q."/>
            <person name="Gargeya S."/>
            <person name="Fitzgerald M."/>
            <person name="Haas B."/>
            <person name="Abouelleil A."/>
            <person name="Alvarado L."/>
            <person name="Arachchi H.M."/>
            <person name="Berlin A."/>
            <person name="Chapman S.B."/>
            <person name="Gearin G."/>
            <person name="Goldberg J."/>
            <person name="Griggs A."/>
            <person name="Gujja S."/>
            <person name="Hansen M."/>
            <person name="Heiman D."/>
            <person name="Howarth C."/>
            <person name="Larimer J."/>
            <person name="Lui A."/>
            <person name="MacDonald P.J.P."/>
            <person name="McCowen C."/>
            <person name="Montmayeur A."/>
            <person name="Murphy C."/>
            <person name="Neiman D."/>
            <person name="Pearson M."/>
            <person name="Priest M."/>
            <person name="Roberts A."/>
            <person name="Saif S."/>
            <person name="Shea T."/>
            <person name="Sisk P."/>
            <person name="Stolte C."/>
            <person name="Sykes S."/>
            <person name="Wortman J."/>
            <person name="Nusbaum C."/>
            <person name="Birren B."/>
        </authorList>
    </citation>
    <scope>NUCLEOTIDE SEQUENCE [LARGE SCALE GENOMIC DNA]</scope>
    <source>
        <strain evidence="7 8">ATCC 38327</strain>
    </source>
</reference>
<dbReference type="GO" id="GO:0006888">
    <property type="term" value="P:endoplasmic reticulum to Golgi vesicle-mediated transport"/>
    <property type="evidence" value="ECO:0007669"/>
    <property type="project" value="UniProtKB-UniRule"/>
</dbReference>
<accession>A0A0L0SFB2</accession>
<dbReference type="SUPFAM" id="SSF64356">
    <property type="entry name" value="SNARE-like"/>
    <property type="match status" value="1"/>
</dbReference>
<comment type="similarity">
    <text evidence="5">Belongs to the TRAPP small subunits family. BET5 subfamily.</text>
</comment>
<dbReference type="PANTHER" id="PTHR23249">
    <property type="entry name" value="TRAFFICKING PROTEIN PARTICLE COMPLEX SUBUNIT"/>
    <property type="match status" value="1"/>
</dbReference>
<evidence type="ECO:0000313" key="8">
    <source>
        <dbReference type="Proteomes" id="UP000054350"/>
    </source>
</evidence>
<dbReference type="InterPro" id="IPR007233">
    <property type="entry name" value="TRAPPC"/>
</dbReference>
<dbReference type="GO" id="GO:0030008">
    <property type="term" value="C:TRAPP complex"/>
    <property type="evidence" value="ECO:0007669"/>
    <property type="project" value="UniProtKB-UniRule"/>
</dbReference>
<dbReference type="OrthoDB" id="3364529at2759"/>
<dbReference type="OMA" id="GKLMYGM"/>
<evidence type="ECO:0000256" key="4">
    <source>
        <dbReference type="ARBA" id="ARBA00023034"/>
    </source>
</evidence>